<feature type="signal peptide" evidence="17">
    <location>
        <begin position="1"/>
        <end position="18"/>
    </location>
</feature>
<dbReference type="PANTHER" id="PTHR47965:SF40">
    <property type="entry name" value="BETA-SECRETASE 2"/>
    <property type="match status" value="1"/>
</dbReference>
<dbReference type="STRING" id="137246.A0A401S4R4"/>
<dbReference type="GO" id="GO:0004190">
    <property type="term" value="F:aspartic-type endopeptidase activity"/>
    <property type="evidence" value="ECO:0007669"/>
    <property type="project" value="UniProtKB-KW"/>
</dbReference>
<evidence type="ECO:0000256" key="2">
    <source>
        <dbReference type="ARBA" id="ARBA00007447"/>
    </source>
</evidence>
<feature type="transmembrane region" description="Helical" evidence="16">
    <location>
        <begin position="453"/>
        <end position="478"/>
    </location>
</feature>
<evidence type="ECO:0000256" key="5">
    <source>
        <dbReference type="ARBA" id="ARBA00022729"/>
    </source>
</evidence>
<dbReference type="OMA" id="CDTVNDE"/>
<dbReference type="PRINTS" id="PR01817">
    <property type="entry name" value="BACE2"/>
</dbReference>
<evidence type="ECO:0000256" key="15">
    <source>
        <dbReference type="RuleBase" id="RU000454"/>
    </source>
</evidence>
<evidence type="ECO:0000256" key="4">
    <source>
        <dbReference type="ARBA" id="ARBA00022692"/>
    </source>
</evidence>
<dbReference type="GO" id="GO:0050435">
    <property type="term" value="P:amyloid-beta metabolic process"/>
    <property type="evidence" value="ECO:0007669"/>
    <property type="project" value="TreeGrafter"/>
</dbReference>
<evidence type="ECO:0000256" key="10">
    <source>
        <dbReference type="ARBA" id="ARBA00023145"/>
    </source>
</evidence>
<feature type="active site" evidence="12">
    <location>
        <position position="93"/>
    </location>
</feature>
<dbReference type="InterPro" id="IPR033121">
    <property type="entry name" value="PEPTIDASE_A1"/>
</dbReference>
<evidence type="ECO:0000256" key="7">
    <source>
        <dbReference type="ARBA" id="ARBA00022801"/>
    </source>
</evidence>
<evidence type="ECO:0000313" key="19">
    <source>
        <dbReference type="EMBL" id="GCC25390.1"/>
    </source>
</evidence>
<keyword evidence="10" id="KW-0865">Zymogen</keyword>
<dbReference type="FunFam" id="2.40.70.10:FF:000003">
    <property type="entry name" value="Beta-secretase 1"/>
    <property type="match status" value="1"/>
</dbReference>
<dbReference type="InterPro" id="IPR001969">
    <property type="entry name" value="Aspartic_peptidase_AS"/>
</dbReference>
<keyword evidence="7 15" id="KW-0378">Hydrolase</keyword>
<dbReference type="InterPro" id="IPR009119">
    <property type="entry name" value="BACE"/>
</dbReference>
<dbReference type="InterPro" id="IPR033874">
    <property type="entry name" value="Memapsin-like"/>
</dbReference>
<dbReference type="OrthoDB" id="2747330at2759"/>
<keyword evidence="14" id="KW-0325">Glycoprotein</keyword>
<gene>
    <name evidence="19" type="ORF">chiPu_0003800</name>
</gene>
<evidence type="ECO:0000256" key="16">
    <source>
        <dbReference type="SAM" id="Phobius"/>
    </source>
</evidence>
<feature type="disulfide bond" evidence="13">
    <location>
        <begin position="278"/>
        <end position="443"/>
    </location>
</feature>
<evidence type="ECO:0000256" key="14">
    <source>
        <dbReference type="PIRSR" id="PIRSR609121-3"/>
    </source>
</evidence>
<evidence type="ECO:0000256" key="17">
    <source>
        <dbReference type="SAM" id="SignalP"/>
    </source>
</evidence>
<proteinExistence type="inferred from homology"/>
<dbReference type="PROSITE" id="PS51767">
    <property type="entry name" value="PEPTIDASE_A1"/>
    <property type="match status" value="1"/>
</dbReference>
<dbReference type="Pfam" id="PF00026">
    <property type="entry name" value="Asp"/>
    <property type="match status" value="1"/>
</dbReference>
<keyword evidence="20" id="KW-1185">Reference proteome</keyword>
<sequence>MKFLISFLLLAEFGLCRSENLLLPLKISTFNGSGEGLIDKRSSRQGGISLASQSAGTVSFYSMLNNLKGDVGRGYYLEVDIGTPVQKMNILVDTGSSNFAVAGAANSNIKTYFKPKFSSTYKSSDQFVLVRYTQGSWEGELGTDVVAIPKGPNGTVTINIATILQSEDFFLPGINWQGILGLAYSMLAKPSSSVEPFFDSLVKQIKIPNVFSLQMCGAGLSLIGEEQASPAGGSLVMGGIESSLYKGDIWYTPIKREWYYQIEVLKLEVGELNLNLDCTEYNSDKAIVDSGTTLLRLPINVFDAVVAAIKQTSKVAEFADGFWSGSQLACWMQGTTPWSYFPKISIYLRGENSTQSFRITILPQLYIQPMADVGVQLECYRFGISSSTNGLVLGATVMEGFYVVFDREQKRVGFSISSCAVIDGSPVSEIAGPFSAADISSNCISKRPRTQPALWIISYALIALSGITLLVSVILLIFPCSHRNGNGLTDDSSLIRHRWK</sequence>
<evidence type="ECO:0000256" key="6">
    <source>
        <dbReference type="ARBA" id="ARBA00022750"/>
    </source>
</evidence>
<evidence type="ECO:0000256" key="3">
    <source>
        <dbReference type="ARBA" id="ARBA00022670"/>
    </source>
</evidence>
<reference evidence="19 20" key="1">
    <citation type="journal article" date="2018" name="Nat. Ecol. Evol.">
        <title>Shark genomes provide insights into elasmobranch evolution and the origin of vertebrates.</title>
        <authorList>
            <person name="Hara Y"/>
            <person name="Yamaguchi K"/>
            <person name="Onimaru K"/>
            <person name="Kadota M"/>
            <person name="Koyanagi M"/>
            <person name="Keeley SD"/>
            <person name="Tatsumi K"/>
            <person name="Tanaka K"/>
            <person name="Motone F"/>
            <person name="Kageyama Y"/>
            <person name="Nozu R"/>
            <person name="Adachi N"/>
            <person name="Nishimura O"/>
            <person name="Nakagawa R"/>
            <person name="Tanegashima C"/>
            <person name="Kiyatake I"/>
            <person name="Matsumoto R"/>
            <person name="Murakumo K"/>
            <person name="Nishida K"/>
            <person name="Terakita A"/>
            <person name="Kuratani S"/>
            <person name="Sato K"/>
            <person name="Hyodo S Kuraku.S."/>
        </authorList>
    </citation>
    <scope>NUCLEOTIDE SEQUENCE [LARGE SCALE GENOMIC DNA]</scope>
</reference>
<feature type="disulfide bond" evidence="13">
    <location>
        <begin position="216"/>
        <end position="419"/>
    </location>
</feature>
<accession>A0A401S4R4</accession>
<dbReference type="GO" id="GO:0005802">
    <property type="term" value="C:trans-Golgi network"/>
    <property type="evidence" value="ECO:0007669"/>
    <property type="project" value="TreeGrafter"/>
</dbReference>
<dbReference type="GO" id="GO:0006509">
    <property type="term" value="P:membrane protein ectodomain proteolysis"/>
    <property type="evidence" value="ECO:0007669"/>
    <property type="project" value="TreeGrafter"/>
</dbReference>
<keyword evidence="3 15" id="KW-0645">Protease</keyword>
<protein>
    <recommendedName>
        <fullName evidence="18">Peptidase A1 domain-containing protein</fullName>
    </recommendedName>
</protein>
<evidence type="ECO:0000256" key="11">
    <source>
        <dbReference type="ARBA" id="ARBA00023157"/>
    </source>
</evidence>
<dbReference type="Proteomes" id="UP000287033">
    <property type="component" value="Unassembled WGS sequence"/>
</dbReference>
<evidence type="ECO:0000256" key="13">
    <source>
        <dbReference type="PIRSR" id="PIRSR609121-2"/>
    </source>
</evidence>
<dbReference type="GO" id="GO:0005886">
    <property type="term" value="C:plasma membrane"/>
    <property type="evidence" value="ECO:0007669"/>
    <property type="project" value="TreeGrafter"/>
</dbReference>
<evidence type="ECO:0000256" key="8">
    <source>
        <dbReference type="ARBA" id="ARBA00022989"/>
    </source>
</evidence>
<keyword evidence="11 13" id="KW-1015">Disulfide bond</keyword>
<dbReference type="PRINTS" id="PR01815">
    <property type="entry name" value="BACEFAMILY"/>
</dbReference>
<evidence type="ECO:0000256" key="9">
    <source>
        <dbReference type="ARBA" id="ARBA00023136"/>
    </source>
</evidence>
<dbReference type="FunFam" id="2.40.70.10:FF:000007">
    <property type="entry name" value="Beta-secretase 1"/>
    <property type="match status" value="1"/>
</dbReference>
<dbReference type="PANTHER" id="PTHR47965">
    <property type="entry name" value="ASPARTYL PROTEASE-RELATED"/>
    <property type="match status" value="1"/>
</dbReference>
<dbReference type="InterPro" id="IPR009121">
    <property type="entry name" value="BACE2"/>
</dbReference>
<keyword evidence="6 15" id="KW-0064">Aspartyl protease</keyword>
<feature type="domain" description="Peptidase A1" evidence="18">
    <location>
        <begin position="75"/>
        <end position="415"/>
    </location>
</feature>
<comment type="similarity">
    <text evidence="2 15">Belongs to the peptidase A1 family.</text>
</comment>
<dbReference type="GO" id="GO:0005768">
    <property type="term" value="C:endosome"/>
    <property type="evidence" value="ECO:0007669"/>
    <property type="project" value="TreeGrafter"/>
</dbReference>
<evidence type="ECO:0000259" key="18">
    <source>
        <dbReference type="PROSITE" id="PS51767"/>
    </source>
</evidence>
<dbReference type="PROSITE" id="PS00141">
    <property type="entry name" value="ASP_PROTEASE"/>
    <property type="match status" value="1"/>
</dbReference>
<keyword evidence="4 16" id="KW-0812">Transmembrane</keyword>
<dbReference type="EMBL" id="BEZZ01000085">
    <property type="protein sequence ID" value="GCC25390.1"/>
    <property type="molecule type" value="Genomic_DNA"/>
</dbReference>
<comment type="caution">
    <text evidence="19">The sequence shown here is derived from an EMBL/GenBank/DDBJ whole genome shotgun (WGS) entry which is preliminary data.</text>
</comment>
<keyword evidence="8 16" id="KW-1133">Transmembrane helix</keyword>
<dbReference type="AlphaFoldDB" id="A0A401S4R4"/>
<dbReference type="InterPro" id="IPR021109">
    <property type="entry name" value="Peptidase_aspartic_dom_sf"/>
</dbReference>
<name>A0A401S4R4_CHIPU</name>
<feature type="active site" evidence="12">
    <location>
        <position position="289"/>
    </location>
</feature>
<keyword evidence="5 17" id="KW-0732">Signal</keyword>
<organism evidence="19 20">
    <name type="scientific">Chiloscyllium punctatum</name>
    <name type="common">Brownbanded bambooshark</name>
    <name type="synonym">Hemiscyllium punctatum</name>
    <dbReference type="NCBI Taxonomy" id="137246"/>
    <lineage>
        <taxon>Eukaryota</taxon>
        <taxon>Metazoa</taxon>
        <taxon>Chordata</taxon>
        <taxon>Craniata</taxon>
        <taxon>Vertebrata</taxon>
        <taxon>Chondrichthyes</taxon>
        <taxon>Elasmobranchii</taxon>
        <taxon>Galeomorphii</taxon>
        <taxon>Galeoidea</taxon>
        <taxon>Orectolobiformes</taxon>
        <taxon>Hemiscylliidae</taxon>
        <taxon>Chiloscyllium</taxon>
    </lineage>
</organism>
<evidence type="ECO:0000313" key="20">
    <source>
        <dbReference type="Proteomes" id="UP000287033"/>
    </source>
</evidence>
<keyword evidence="9 16" id="KW-0472">Membrane</keyword>
<feature type="glycosylation site" description="N-linked (GlcNAc...) asparagine" evidence="14">
    <location>
        <position position="153"/>
    </location>
</feature>
<feature type="chain" id="PRO_5019238745" description="Peptidase A1 domain-containing protein" evidence="17">
    <location>
        <begin position="19"/>
        <end position="500"/>
    </location>
</feature>
<comment type="subcellular location">
    <subcellularLocation>
        <location evidence="1">Membrane</location>
        <topology evidence="1">Single-pass type I membrane protein</topology>
    </subcellularLocation>
</comment>
<dbReference type="InterPro" id="IPR001461">
    <property type="entry name" value="Aspartic_peptidase_A1"/>
</dbReference>
<dbReference type="Gene3D" id="2.40.70.10">
    <property type="entry name" value="Acid Proteases"/>
    <property type="match status" value="2"/>
</dbReference>
<dbReference type="SUPFAM" id="SSF50630">
    <property type="entry name" value="Acid proteases"/>
    <property type="match status" value="1"/>
</dbReference>
<feature type="disulfide bond" evidence="13">
    <location>
        <begin position="330"/>
        <end position="379"/>
    </location>
</feature>
<dbReference type="CDD" id="cd05473">
    <property type="entry name" value="beta_secretase_like"/>
    <property type="match status" value="1"/>
</dbReference>
<evidence type="ECO:0000256" key="12">
    <source>
        <dbReference type="PIRSR" id="PIRSR601461-1"/>
    </source>
</evidence>
<dbReference type="PRINTS" id="PR00792">
    <property type="entry name" value="PEPSIN"/>
</dbReference>
<evidence type="ECO:0000256" key="1">
    <source>
        <dbReference type="ARBA" id="ARBA00004479"/>
    </source>
</evidence>